<reference evidence="3 4" key="1">
    <citation type="journal article" date="2013" name="Genome Announc.">
        <title>Draft Genome Sequence of Arcticibacter svalbardensis Strain MN12-7T, a Member of the Family Sphingobacteriaceae Isolated from an Arctic Soil Sample.</title>
        <authorList>
            <person name="Shivaji S."/>
            <person name="Ara S."/>
            <person name="Prasad S."/>
            <person name="Manasa B.P."/>
            <person name="Begum Z."/>
            <person name="Singh A."/>
            <person name="Kumar Pinnaka A."/>
        </authorList>
    </citation>
    <scope>NUCLEOTIDE SEQUENCE [LARGE SCALE GENOMIC DNA]</scope>
    <source>
        <strain evidence="3 4">MN12-7</strain>
    </source>
</reference>
<dbReference type="InterPro" id="IPR050061">
    <property type="entry name" value="MurCDEF_pg_biosynth"/>
</dbReference>
<dbReference type="OrthoDB" id="9804126at2"/>
<dbReference type="STRING" id="1150600.ADIARSV_2895"/>
<dbReference type="Pfam" id="PF08245">
    <property type="entry name" value="Mur_ligase_M"/>
    <property type="match status" value="1"/>
</dbReference>
<gene>
    <name evidence="3" type="ORF">ADIARSV_2895</name>
</gene>
<organism evidence="3 4">
    <name type="scientific">Arcticibacter svalbardensis MN12-7</name>
    <dbReference type="NCBI Taxonomy" id="1150600"/>
    <lineage>
        <taxon>Bacteria</taxon>
        <taxon>Pseudomonadati</taxon>
        <taxon>Bacteroidota</taxon>
        <taxon>Sphingobacteriia</taxon>
        <taxon>Sphingobacteriales</taxon>
        <taxon>Sphingobacteriaceae</taxon>
        <taxon>Arcticibacter</taxon>
    </lineage>
</organism>
<dbReference type="GO" id="GO:0071555">
    <property type="term" value="P:cell wall organization"/>
    <property type="evidence" value="ECO:0007669"/>
    <property type="project" value="UniProtKB-KW"/>
</dbReference>
<dbReference type="PANTHER" id="PTHR43445">
    <property type="entry name" value="UDP-N-ACETYLMURAMATE--L-ALANINE LIGASE-RELATED"/>
    <property type="match status" value="1"/>
</dbReference>
<dbReference type="GO" id="GO:0051301">
    <property type="term" value="P:cell division"/>
    <property type="evidence" value="ECO:0007669"/>
    <property type="project" value="UniProtKB-KW"/>
</dbReference>
<dbReference type="InterPro" id="IPR036565">
    <property type="entry name" value="Mur-like_cat_sf"/>
</dbReference>
<dbReference type="GO" id="GO:0016881">
    <property type="term" value="F:acid-amino acid ligase activity"/>
    <property type="evidence" value="ECO:0007669"/>
    <property type="project" value="InterPro"/>
</dbReference>
<comment type="caution">
    <text evidence="3">The sequence shown here is derived from an EMBL/GenBank/DDBJ whole genome shotgun (WGS) entry which is preliminary data.</text>
</comment>
<dbReference type="EMBL" id="AQPN01000101">
    <property type="protein sequence ID" value="EOR93902.1"/>
    <property type="molecule type" value="Genomic_DNA"/>
</dbReference>
<dbReference type="SUPFAM" id="SSF53623">
    <property type="entry name" value="MurD-like peptide ligases, catalytic domain"/>
    <property type="match status" value="1"/>
</dbReference>
<evidence type="ECO:0000259" key="2">
    <source>
        <dbReference type="Pfam" id="PF08245"/>
    </source>
</evidence>
<dbReference type="Proteomes" id="UP000014174">
    <property type="component" value="Unassembled WGS sequence"/>
</dbReference>
<protein>
    <submittedName>
        <fullName evidence="3">Cytoplasmic peptidoglycan synthetase</fullName>
    </submittedName>
</protein>
<sequence length="460" mass="51514">MRVHFIAIGGSAMHNLAIALKLKGYHVTGSDDTIEEPSASRLKKHGIYPAKLGWDPDRIDPGLKAVILGMHARPDNPELLKAQELGVKVYSYPEYIFEQSRNKKRVVIGGSHGKTTITSMILHVLHACGTDFDYLVGAQLAGFETMVRITDAPLIIIEGDEYLSSPIDRRPKFHLYHADIAVLSGIAWDHINVFPTFENYVEQFSLFLKTMEPGGTVFYNQDDETVQSVIDKDESPLTKKGYTAIESVTRKGITYLNYKGKEVPLSVFGAHNLYNMEAAHSVCKALEISDDQFYQAIGTFKGASRRLELLASSGNTAVYKDFAHSPSKLKATIQAVKDQFEDRELVAVIELHTFSSLNKNFLAEYKGSMDRADLPVVFINKKTFEEKQLEPYDESVVKEAFGNNKLLFFNNCEILDEFLSCINYKGKNLLLMSSGNFGGLDLDRIAQRTIAQAKQYNIQT</sequence>
<keyword evidence="4" id="KW-1185">Reference proteome</keyword>
<name>R9GPY3_9SPHI</name>
<proteinExistence type="predicted"/>
<dbReference type="Gene3D" id="3.90.190.20">
    <property type="entry name" value="Mur ligase, C-terminal domain"/>
    <property type="match status" value="1"/>
</dbReference>
<dbReference type="Pfam" id="PF01225">
    <property type="entry name" value="Mur_ligase"/>
    <property type="match status" value="1"/>
</dbReference>
<evidence type="ECO:0000313" key="4">
    <source>
        <dbReference type="Proteomes" id="UP000014174"/>
    </source>
</evidence>
<dbReference type="Gene3D" id="3.40.50.720">
    <property type="entry name" value="NAD(P)-binding Rossmann-like Domain"/>
    <property type="match status" value="1"/>
</dbReference>
<evidence type="ECO:0000259" key="1">
    <source>
        <dbReference type="Pfam" id="PF01225"/>
    </source>
</evidence>
<dbReference type="RefSeq" id="WP_016196126.1">
    <property type="nucleotide sequence ID" value="NZ_AQPN01000101.1"/>
</dbReference>
<evidence type="ECO:0000313" key="3">
    <source>
        <dbReference type="EMBL" id="EOR93902.1"/>
    </source>
</evidence>
<dbReference type="InterPro" id="IPR013221">
    <property type="entry name" value="Mur_ligase_cen"/>
</dbReference>
<feature type="domain" description="Mur ligase central" evidence="2">
    <location>
        <begin position="108"/>
        <end position="281"/>
    </location>
</feature>
<dbReference type="Gene3D" id="3.40.1190.10">
    <property type="entry name" value="Mur-like, catalytic domain"/>
    <property type="match status" value="1"/>
</dbReference>
<dbReference type="PATRIC" id="fig|1150600.3.peg.2865"/>
<dbReference type="SUPFAM" id="SSF53244">
    <property type="entry name" value="MurD-like peptide ligases, peptide-binding domain"/>
    <property type="match status" value="1"/>
</dbReference>
<accession>R9GPY3</accession>
<dbReference type="GO" id="GO:0009252">
    <property type="term" value="P:peptidoglycan biosynthetic process"/>
    <property type="evidence" value="ECO:0007669"/>
    <property type="project" value="UniProtKB-KW"/>
</dbReference>
<dbReference type="AlphaFoldDB" id="R9GPY3"/>
<dbReference type="PANTHER" id="PTHR43445:SF5">
    <property type="entry name" value="UDP-N-ACETYLMURAMATE--L-ALANYL-GAMMA-D-GLUTAMYL-MESO-2,6-DIAMINOHEPTANDIOATE LIGASE"/>
    <property type="match status" value="1"/>
</dbReference>
<dbReference type="SUPFAM" id="SSF51984">
    <property type="entry name" value="MurCD N-terminal domain"/>
    <property type="match status" value="1"/>
</dbReference>
<dbReference type="GO" id="GO:0005524">
    <property type="term" value="F:ATP binding"/>
    <property type="evidence" value="ECO:0007669"/>
    <property type="project" value="UniProtKB-KW"/>
</dbReference>
<dbReference type="InterPro" id="IPR000713">
    <property type="entry name" value="Mur_ligase_N"/>
</dbReference>
<dbReference type="eggNOG" id="COG0773">
    <property type="taxonomic scope" value="Bacteria"/>
</dbReference>
<dbReference type="GO" id="GO:0008360">
    <property type="term" value="P:regulation of cell shape"/>
    <property type="evidence" value="ECO:0007669"/>
    <property type="project" value="UniProtKB-KW"/>
</dbReference>
<dbReference type="InterPro" id="IPR036615">
    <property type="entry name" value="Mur_ligase_C_dom_sf"/>
</dbReference>
<feature type="domain" description="Mur ligase N-terminal catalytic" evidence="1">
    <location>
        <begin position="3"/>
        <end position="98"/>
    </location>
</feature>